<sequence>MGNMEDDPDTPRTMRSDLFRNYVSALVAFLIAAVLVLVWIRGLTPPSSGSLPDRAVPLICFVLVFWPVFVAIYLLWTHRAYSSLDPDALRTAAESDREHNRGWLGWWSGLRWGAASLTTTAAIFAVVVTIAIALTPGMREDTAVIILTMLMVAASWAMMVYGFALDYMRMTATQDPEETPHLKFTTTDEPAFSDFLTLAVMVSTMGSGLPAEVRSGPMWRRIRTNAVMAFFFNSVIVAMMVSLVFGGITAS</sequence>
<comment type="caution">
    <text evidence="2">The sequence shown here is derived from an EMBL/GenBank/DDBJ whole genome shotgun (WGS) entry which is preliminary data.</text>
</comment>
<accession>A0A9D1RP14</accession>
<dbReference type="EMBL" id="DXGC01000044">
    <property type="protein sequence ID" value="HIW90950.1"/>
    <property type="molecule type" value="Genomic_DNA"/>
</dbReference>
<dbReference type="InterPro" id="IPR009781">
    <property type="entry name" value="DUF1345"/>
</dbReference>
<feature type="transmembrane region" description="Helical" evidence="1">
    <location>
        <begin position="142"/>
        <end position="164"/>
    </location>
</feature>
<keyword evidence="1" id="KW-0812">Transmembrane</keyword>
<gene>
    <name evidence="2" type="ORF">H9870_04725</name>
</gene>
<organism evidence="2 3">
    <name type="scientific">Candidatus Corynebacterium avicola</name>
    <dbReference type="NCBI Taxonomy" id="2838527"/>
    <lineage>
        <taxon>Bacteria</taxon>
        <taxon>Bacillati</taxon>
        <taxon>Actinomycetota</taxon>
        <taxon>Actinomycetes</taxon>
        <taxon>Mycobacteriales</taxon>
        <taxon>Corynebacteriaceae</taxon>
        <taxon>Corynebacterium</taxon>
    </lineage>
</organism>
<dbReference type="Proteomes" id="UP000824190">
    <property type="component" value="Unassembled WGS sequence"/>
</dbReference>
<evidence type="ECO:0000313" key="3">
    <source>
        <dbReference type="Proteomes" id="UP000824190"/>
    </source>
</evidence>
<feature type="transmembrane region" description="Helical" evidence="1">
    <location>
        <begin position="22"/>
        <end position="43"/>
    </location>
</feature>
<reference evidence="2" key="1">
    <citation type="journal article" date="2021" name="PeerJ">
        <title>Extensive microbial diversity within the chicken gut microbiome revealed by metagenomics and culture.</title>
        <authorList>
            <person name="Gilroy R."/>
            <person name="Ravi A."/>
            <person name="Getino M."/>
            <person name="Pursley I."/>
            <person name="Horton D.L."/>
            <person name="Alikhan N.F."/>
            <person name="Baker D."/>
            <person name="Gharbi K."/>
            <person name="Hall N."/>
            <person name="Watson M."/>
            <person name="Adriaenssens E.M."/>
            <person name="Foster-Nyarko E."/>
            <person name="Jarju S."/>
            <person name="Secka A."/>
            <person name="Antonio M."/>
            <person name="Oren A."/>
            <person name="Chaudhuri R.R."/>
            <person name="La Ragione R."/>
            <person name="Hildebrand F."/>
            <person name="Pallen M.J."/>
        </authorList>
    </citation>
    <scope>NUCLEOTIDE SEQUENCE</scope>
    <source>
        <strain evidence="2">CHK32-1732</strain>
    </source>
</reference>
<evidence type="ECO:0000313" key="2">
    <source>
        <dbReference type="EMBL" id="HIW90950.1"/>
    </source>
</evidence>
<dbReference type="AlphaFoldDB" id="A0A9D1RP14"/>
<protein>
    <submittedName>
        <fullName evidence="2">DUF1345 domain-containing protein</fullName>
    </submittedName>
</protein>
<reference evidence="2" key="2">
    <citation type="submission" date="2021-04" db="EMBL/GenBank/DDBJ databases">
        <authorList>
            <person name="Gilroy R."/>
        </authorList>
    </citation>
    <scope>NUCLEOTIDE SEQUENCE</scope>
    <source>
        <strain evidence="2">CHK32-1732</strain>
    </source>
</reference>
<keyword evidence="1" id="KW-0472">Membrane</keyword>
<proteinExistence type="predicted"/>
<feature type="transmembrane region" description="Helical" evidence="1">
    <location>
        <begin position="225"/>
        <end position="248"/>
    </location>
</feature>
<evidence type="ECO:0000256" key="1">
    <source>
        <dbReference type="SAM" id="Phobius"/>
    </source>
</evidence>
<keyword evidence="1" id="KW-1133">Transmembrane helix</keyword>
<dbReference type="Pfam" id="PF07077">
    <property type="entry name" value="DUF1345"/>
    <property type="match status" value="1"/>
</dbReference>
<feature type="transmembrane region" description="Helical" evidence="1">
    <location>
        <begin position="112"/>
        <end position="135"/>
    </location>
</feature>
<feature type="transmembrane region" description="Helical" evidence="1">
    <location>
        <begin position="55"/>
        <end position="76"/>
    </location>
</feature>
<name>A0A9D1RP14_9CORY</name>